<keyword evidence="2" id="KW-1185">Reference proteome</keyword>
<dbReference type="KEGG" id="rain:Rai3103_09695"/>
<dbReference type="RefSeq" id="WP_153572436.1">
    <property type="nucleotide sequence ID" value="NZ_CP045725.1"/>
</dbReference>
<dbReference type="InterPro" id="IPR033469">
    <property type="entry name" value="CYTH-like_dom_sf"/>
</dbReference>
<accession>A0A5Q2FHS3</accession>
<proteinExistence type="predicted"/>
<organism evidence="1 2">
    <name type="scientific">Raineyella fluvialis</name>
    <dbReference type="NCBI Taxonomy" id="2662261"/>
    <lineage>
        <taxon>Bacteria</taxon>
        <taxon>Bacillati</taxon>
        <taxon>Actinomycetota</taxon>
        <taxon>Actinomycetes</taxon>
        <taxon>Propionibacteriales</taxon>
        <taxon>Propionibacteriaceae</taxon>
        <taxon>Raineyella</taxon>
    </lineage>
</organism>
<dbReference type="AlphaFoldDB" id="A0A5Q2FHS3"/>
<name>A0A5Q2FHS3_9ACTN</name>
<gene>
    <name evidence="1" type="ORF">Rai3103_09695</name>
</gene>
<dbReference type="EMBL" id="CP045725">
    <property type="protein sequence ID" value="QGF23906.1"/>
    <property type="molecule type" value="Genomic_DNA"/>
</dbReference>
<evidence type="ECO:0000313" key="1">
    <source>
        <dbReference type="EMBL" id="QGF23906.1"/>
    </source>
</evidence>
<evidence type="ECO:0000313" key="2">
    <source>
        <dbReference type="Proteomes" id="UP000386847"/>
    </source>
</evidence>
<reference evidence="1 2" key="1">
    <citation type="submission" date="2019-10" db="EMBL/GenBank/DDBJ databases">
        <title>Genomic analysis of Raineyella sp. CBA3103.</title>
        <authorList>
            <person name="Roh S.W."/>
        </authorList>
    </citation>
    <scope>NUCLEOTIDE SEQUENCE [LARGE SCALE GENOMIC DNA]</scope>
    <source>
        <strain evidence="1 2">CBA3103</strain>
    </source>
</reference>
<dbReference type="Proteomes" id="UP000386847">
    <property type="component" value="Chromosome"/>
</dbReference>
<protein>
    <submittedName>
        <fullName evidence="1">Uncharacterized protein</fullName>
    </submittedName>
</protein>
<sequence>MRHYEMRDLAAAPRFANPDLDLGNPAMVSTRPAQCDLTVLDTPDRRLLRAEIVLAHRSTEGEGQWLMAAPSWVPQLPAERLEEMTSGQVPDHILTLLAPFLRHAPLVPVGTQHRSRTTYLIRTTARETLGSVVDDVYTVRREGALVTRYREVDVDTGTMTREQIDWLDEALHSVEAVRVDRHLSLPARFRVLIADHGNDESQTAQQVDLSSVVGSVDIDASMAQIISHFVGEGVRQVLLADLNVRSGRTRKVQPLVRGLRTFVAELPVIAPVLPPGHLDELVAELGAAADRLDGAFGADQDAVLNGDDYLGIYERVSALRDPTLTVGVGNHPARDEIGEMVAAATGAMLVAGGTAPDAADDSGWHTAALAADRLVATAELASLLAPKQAKKLRDRARNIYDDLIRCDNEELEALRASLGGSSVEDAFGIGRQYATLAESRSAAREEFVEHWPKDARHLRKAGSELLARLGADGTAEGHGAASQGAVAADA</sequence>
<dbReference type="SUPFAM" id="SSF55154">
    <property type="entry name" value="CYTH-like phosphatases"/>
    <property type="match status" value="1"/>
</dbReference>